<accession>A0A7T0BWF1</accession>
<dbReference type="KEGG" id="nli:G3M70_09585"/>
<gene>
    <name evidence="1" type="ORF">G3M70_09585</name>
</gene>
<reference evidence="1 2" key="1">
    <citation type="submission" date="2020-02" db="EMBL/GenBank/DDBJ databases">
        <title>Genomic and physiological characterization of two novel Nitrospinaceae genera.</title>
        <authorList>
            <person name="Mueller A.J."/>
            <person name="Jung M.-Y."/>
            <person name="Strachan C.R."/>
            <person name="Herbold C.W."/>
            <person name="Kirkegaard R.H."/>
            <person name="Daims H."/>
        </authorList>
    </citation>
    <scope>NUCLEOTIDE SEQUENCE [LARGE SCALE GENOMIC DNA]</scope>
    <source>
        <strain evidence="1">EB</strain>
    </source>
</reference>
<protein>
    <submittedName>
        <fullName evidence="1">Uncharacterized protein</fullName>
    </submittedName>
</protein>
<evidence type="ECO:0000313" key="1">
    <source>
        <dbReference type="EMBL" id="QPJ62106.1"/>
    </source>
</evidence>
<evidence type="ECO:0000313" key="2">
    <source>
        <dbReference type="Proteomes" id="UP000594688"/>
    </source>
</evidence>
<sequence length="69" mass="8494">MSVHDKWEQRFFEWKKMVGFEKEPTPLEVFQMLLEKNEKNRDLLFKDLQAHFNQIDEILQETPSERPNE</sequence>
<dbReference type="Proteomes" id="UP000594688">
    <property type="component" value="Chromosome"/>
</dbReference>
<dbReference type="EMBL" id="CP048685">
    <property type="protein sequence ID" value="QPJ62106.1"/>
    <property type="molecule type" value="Genomic_DNA"/>
</dbReference>
<organism evidence="1 2">
    <name type="scientific">Candidatus Nitronauta litoralis</name>
    <dbReference type="NCBI Taxonomy" id="2705533"/>
    <lineage>
        <taxon>Bacteria</taxon>
        <taxon>Pseudomonadati</taxon>
        <taxon>Nitrospinota/Tectimicrobiota group</taxon>
        <taxon>Nitrospinota</taxon>
        <taxon>Nitrospinia</taxon>
        <taxon>Nitrospinales</taxon>
        <taxon>Nitrospinaceae</taxon>
        <taxon>Candidatus Nitronauta</taxon>
    </lineage>
</organism>
<dbReference type="AlphaFoldDB" id="A0A7T0BWF1"/>
<proteinExistence type="predicted"/>
<name>A0A7T0BWF1_9BACT</name>